<feature type="compositionally biased region" description="Polar residues" evidence="3">
    <location>
        <begin position="149"/>
        <end position="175"/>
    </location>
</feature>
<dbReference type="Proteomes" id="UP001254832">
    <property type="component" value="Unassembled WGS sequence"/>
</dbReference>
<dbReference type="Pfam" id="PF03963">
    <property type="entry name" value="FlgD"/>
    <property type="match status" value="1"/>
</dbReference>
<keyword evidence="4" id="KW-0966">Cell projection</keyword>
<dbReference type="RefSeq" id="WP_056700591.1">
    <property type="nucleotide sequence ID" value="NZ_JAVDTR010000002.1"/>
</dbReference>
<evidence type="ECO:0000313" key="5">
    <source>
        <dbReference type="Proteomes" id="UP001254832"/>
    </source>
</evidence>
<feature type="region of interest" description="Disordered" evidence="3">
    <location>
        <begin position="142"/>
        <end position="191"/>
    </location>
</feature>
<dbReference type="InterPro" id="IPR005648">
    <property type="entry name" value="FlgD"/>
</dbReference>
<evidence type="ECO:0000256" key="1">
    <source>
        <dbReference type="ARBA" id="ARBA00010577"/>
    </source>
</evidence>
<keyword evidence="2" id="KW-1005">Bacterial flagellum biogenesis</keyword>
<evidence type="ECO:0000256" key="3">
    <source>
        <dbReference type="SAM" id="MobiDB-lite"/>
    </source>
</evidence>
<keyword evidence="4" id="KW-0969">Cilium</keyword>
<comment type="similarity">
    <text evidence="1">Belongs to the FlgD family.</text>
</comment>
<keyword evidence="4" id="KW-0282">Flagellum</keyword>
<feature type="compositionally biased region" description="Basic and acidic residues" evidence="3">
    <location>
        <begin position="180"/>
        <end position="191"/>
    </location>
</feature>
<evidence type="ECO:0000313" key="4">
    <source>
        <dbReference type="EMBL" id="MDR6722320.1"/>
    </source>
</evidence>
<organism evidence="4 5">
    <name type="scientific">Paenibacillus amylolyticus</name>
    <dbReference type="NCBI Taxonomy" id="1451"/>
    <lineage>
        <taxon>Bacteria</taxon>
        <taxon>Bacillati</taxon>
        <taxon>Bacillota</taxon>
        <taxon>Bacilli</taxon>
        <taxon>Bacillales</taxon>
        <taxon>Paenibacillaceae</taxon>
        <taxon>Paenibacillus</taxon>
    </lineage>
</organism>
<gene>
    <name evidence="4" type="ORF">J2W91_000768</name>
</gene>
<name>A0AAP5GZ09_PAEAM</name>
<dbReference type="EMBL" id="JAVDTR010000002">
    <property type="protein sequence ID" value="MDR6722320.1"/>
    <property type="molecule type" value="Genomic_DNA"/>
</dbReference>
<sequence>MANEIVSTNNTWPNYSAANKATTSAATKELGKDQFLKILITQLQNQDPMQPMEDKEFIAQMAQFSSVEQLVNISSQLKTLNQSLGAVSGMIGREISWLSSNKADNGTLRQGIVDSIVVRDGVQYAKVGNDEIKLDEIIQVTNPKEPESSDLNQPEQSEPQVQNNTDIVTDTNESPVNPEATERADDSENLL</sequence>
<dbReference type="AlphaFoldDB" id="A0AAP5GZ09"/>
<accession>A0AAP5GZ09</accession>
<reference evidence="4" key="1">
    <citation type="submission" date="2023-07" db="EMBL/GenBank/DDBJ databases">
        <title>Sorghum-associated microbial communities from plants grown in Nebraska, USA.</title>
        <authorList>
            <person name="Schachtman D."/>
        </authorList>
    </citation>
    <scope>NUCLEOTIDE SEQUENCE</scope>
    <source>
        <strain evidence="4">BE80</strain>
    </source>
</reference>
<comment type="caution">
    <text evidence="4">The sequence shown here is derived from an EMBL/GenBank/DDBJ whole genome shotgun (WGS) entry which is preliminary data.</text>
</comment>
<dbReference type="GO" id="GO:0044781">
    <property type="term" value="P:bacterial-type flagellum organization"/>
    <property type="evidence" value="ECO:0007669"/>
    <property type="project" value="UniProtKB-KW"/>
</dbReference>
<proteinExistence type="inferred from homology"/>
<protein>
    <submittedName>
        <fullName evidence="4">Flagellar basal-body rod modification protein FlgD</fullName>
    </submittedName>
</protein>
<evidence type="ECO:0000256" key="2">
    <source>
        <dbReference type="ARBA" id="ARBA00022795"/>
    </source>
</evidence>